<proteinExistence type="predicted"/>
<feature type="domain" description="ER-bound oxygenase mpaB/mpaB'/Rubber oxygenase catalytic" evidence="1">
    <location>
        <begin position="21"/>
        <end position="235"/>
    </location>
</feature>
<keyword evidence="3" id="KW-1185">Reference proteome</keyword>
<evidence type="ECO:0000259" key="1">
    <source>
        <dbReference type="Pfam" id="PF09995"/>
    </source>
</evidence>
<accession>A0A4P8IJG0</accession>
<organism evidence="2 3">
    <name type="scientific">Trinickia violacea</name>
    <dbReference type="NCBI Taxonomy" id="2571746"/>
    <lineage>
        <taxon>Bacteria</taxon>
        <taxon>Pseudomonadati</taxon>
        <taxon>Pseudomonadota</taxon>
        <taxon>Betaproteobacteria</taxon>
        <taxon>Burkholderiales</taxon>
        <taxon>Burkholderiaceae</taxon>
        <taxon>Trinickia</taxon>
    </lineage>
</organism>
<dbReference type="Pfam" id="PF09995">
    <property type="entry name" value="MPAB_Lcp_cat"/>
    <property type="match status" value="1"/>
</dbReference>
<dbReference type="OrthoDB" id="3422701at2"/>
<name>A0A4P8IJG0_9BURK</name>
<reference evidence="2 3" key="1">
    <citation type="submission" date="2019-05" db="EMBL/GenBank/DDBJ databases">
        <title>Burkholderia sp. DHOD12, isolated from subtropical forest soil.</title>
        <authorList>
            <person name="Gao Z.-H."/>
            <person name="Qiu L.-H."/>
        </authorList>
    </citation>
    <scope>NUCLEOTIDE SEQUENCE [LARGE SCALE GENOMIC DNA]</scope>
    <source>
        <strain evidence="2 3">DHOD12</strain>
    </source>
</reference>
<dbReference type="AlphaFoldDB" id="A0A4P8IJG0"/>
<evidence type="ECO:0000313" key="3">
    <source>
        <dbReference type="Proteomes" id="UP000298656"/>
    </source>
</evidence>
<gene>
    <name evidence="2" type="ORF">FAZ95_00425</name>
</gene>
<protein>
    <submittedName>
        <fullName evidence="2">DUF2236 domain-containing protein</fullName>
    </submittedName>
</protein>
<dbReference type="PANTHER" id="PTHR36151">
    <property type="entry name" value="BLR2777 PROTEIN"/>
    <property type="match status" value="1"/>
</dbReference>
<dbReference type="KEGG" id="tvl:FAZ95_00425"/>
<sequence>MSTESLSMPGAGSIRLAHATKEAYIYLGAGAAVVLQLAHPGVGQGVVDHSDTLRRPVDRLRTTMTFIYAVTLGTAEERQYVSRYVNQAHRPVRSDSYSAFDPDLQRWVAATLFKGGLTLREMFVGPLTPADRDALCRDAAVYGTTLQMPPEMWPGDMAAFEAYWAQSLAGFTVNEDVRRYVHALLGAKGAPWWIRALMPLQRFATRGLLPDEIRRAFDLPWTPRDARRWAWFVRYAPKLYWCVPGVVRRLPAAWVMRGFRRRIAHTAPI</sequence>
<dbReference type="Proteomes" id="UP000298656">
    <property type="component" value="Chromosome 1"/>
</dbReference>
<dbReference type="EMBL" id="CP040077">
    <property type="protein sequence ID" value="QCP47777.1"/>
    <property type="molecule type" value="Genomic_DNA"/>
</dbReference>
<dbReference type="GO" id="GO:0016491">
    <property type="term" value="F:oxidoreductase activity"/>
    <property type="evidence" value="ECO:0007669"/>
    <property type="project" value="InterPro"/>
</dbReference>
<dbReference type="InterPro" id="IPR018713">
    <property type="entry name" value="MPAB/Lcp_cat_dom"/>
</dbReference>
<dbReference type="PANTHER" id="PTHR36151:SF3">
    <property type="entry name" value="ER-BOUND OXYGENASE MPAB_MPAB'_RUBBER OXYGENASE CATALYTIC DOMAIN-CONTAINING PROTEIN"/>
    <property type="match status" value="1"/>
</dbReference>
<evidence type="ECO:0000313" key="2">
    <source>
        <dbReference type="EMBL" id="QCP47777.1"/>
    </source>
</evidence>